<evidence type="ECO:0000256" key="2">
    <source>
        <dbReference type="ARBA" id="ARBA00022801"/>
    </source>
</evidence>
<name>A0A9D1M376_9PROT</name>
<reference evidence="4" key="2">
    <citation type="journal article" date="2021" name="PeerJ">
        <title>Extensive microbial diversity within the chicken gut microbiome revealed by metagenomics and culture.</title>
        <authorList>
            <person name="Gilroy R."/>
            <person name="Ravi A."/>
            <person name="Getino M."/>
            <person name="Pursley I."/>
            <person name="Horton D.L."/>
            <person name="Alikhan N.F."/>
            <person name="Baker D."/>
            <person name="Gharbi K."/>
            <person name="Hall N."/>
            <person name="Watson M."/>
            <person name="Adriaenssens E.M."/>
            <person name="Foster-Nyarko E."/>
            <person name="Jarju S."/>
            <person name="Secka A."/>
            <person name="Antonio M."/>
            <person name="Oren A."/>
            <person name="Chaudhuri R.R."/>
            <person name="La Ragione R."/>
            <person name="Hildebrand F."/>
            <person name="Pallen M.J."/>
        </authorList>
    </citation>
    <scope>NUCLEOTIDE SEQUENCE</scope>
    <source>
        <strain evidence="4">ChiW3-316</strain>
    </source>
</reference>
<dbReference type="EMBL" id="DVNC01000015">
    <property type="protein sequence ID" value="HIU52742.1"/>
    <property type="molecule type" value="Genomic_DNA"/>
</dbReference>
<dbReference type="PANTHER" id="PTHR11845">
    <property type="entry name" value="5'-DEOXYNUCLEOTIDASE HDDC2"/>
    <property type="match status" value="1"/>
</dbReference>
<dbReference type="GO" id="GO:0046872">
    <property type="term" value="F:metal ion binding"/>
    <property type="evidence" value="ECO:0007669"/>
    <property type="project" value="UniProtKB-KW"/>
</dbReference>
<feature type="domain" description="HD" evidence="3">
    <location>
        <begin position="12"/>
        <end position="161"/>
    </location>
</feature>
<proteinExistence type="predicted"/>
<dbReference type="AlphaFoldDB" id="A0A9D1M376"/>
<dbReference type="Proteomes" id="UP000824107">
    <property type="component" value="Unassembled WGS sequence"/>
</dbReference>
<dbReference type="PANTHER" id="PTHR11845:SF13">
    <property type="entry name" value="5'-DEOXYNUCLEOTIDASE HDDC2"/>
    <property type="match status" value="1"/>
</dbReference>
<organism evidence="4 5">
    <name type="scientific">Candidatus Scatocola faecipullorum</name>
    <dbReference type="NCBI Taxonomy" id="2840917"/>
    <lineage>
        <taxon>Bacteria</taxon>
        <taxon>Pseudomonadati</taxon>
        <taxon>Pseudomonadota</taxon>
        <taxon>Alphaproteobacteria</taxon>
        <taxon>Rhodospirillales</taxon>
        <taxon>Rhodospirillaceae</taxon>
        <taxon>Rhodospirillaceae incertae sedis</taxon>
        <taxon>Candidatus Scatocola</taxon>
    </lineage>
</organism>
<evidence type="ECO:0000256" key="1">
    <source>
        <dbReference type="ARBA" id="ARBA00022723"/>
    </source>
</evidence>
<comment type="caution">
    <text evidence="4">The sequence shown here is derived from an EMBL/GenBank/DDBJ whole genome shotgun (WGS) entry which is preliminary data.</text>
</comment>
<dbReference type="InterPro" id="IPR006674">
    <property type="entry name" value="HD_domain"/>
</dbReference>
<keyword evidence="1" id="KW-0479">Metal-binding</keyword>
<keyword evidence="2" id="KW-0378">Hydrolase</keyword>
<accession>A0A9D1M376</accession>
<reference evidence="4" key="1">
    <citation type="submission" date="2020-10" db="EMBL/GenBank/DDBJ databases">
        <authorList>
            <person name="Gilroy R."/>
        </authorList>
    </citation>
    <scope>NUCLEOTIDE SEQUENCE</scope>
    <source>
        <strain evidence="4">ChiW3-316</strain>
    </source>
</reference>
<dbReference type="Gene3D" id="1.10.3210.10">
    <property type="entry name" value="Hypothetical protein af1432"/>
    <property type="match status" value="1"/>
</dbReference>
<gene>
    <name evidence="4" type="ORF">IAD20_01520</name>
</gene>
<dbReference type="GO" id="GO:0002953">
    <property type="term" value="F:5'-deoxynucleotidase activity"/>
    <property type="evidence" value="ECO:0007669"/>
    <property type="project" value="InterPro"/>
</dbReference>
<dbReference type="GO" id="GO:0005737">
    <property type="term" value="C:cytoplasm"/>
    <property type="evidence" value="ECO:0007669"/>
    <property type="project" value="TreeGrafter"/>
</dbReference>
<evidence type="ECO:0000313" key="4">
    <source>
        <dbReference type="EMBL" id="HIU52742.1"/>
    </source>
</evidence>
<evidence type="ECO:0000313" key="5">
    <source>
        <dbReference type="Proteomes" id="UP000824107"/>
    </source>
</evidence>
<protein>
    <submittedName>
        <fullName evidence="4">HD domain-containing protein</fullName>
    </submittedName>
</protein>
<dbReference type="SUPFAM" id="SSF109604">
    <property type="entry name" value="HD-domain/PDEase-like"/>
    <property type="match status" value="1"/>
</dbReference>
<dbReference type="InterPro" id="IPR039356">
    <property type="entry name" value="YfbR/HDDC2"/>
</dbReference>
<dbReference type="Pfam" id="PF13023">
    <property type="entry name" value="HD_3"/>
    <property type="match status" value="1"/>
</dbReference>
<sequence>MATIKKFMKISGQMKNLQRSGWVYHKIENPESDAAHSWSLSLLVQLYAPAELDLCKCLKMANIHDLAEIYVGDFTPGSGIAPEKKHELETDAMRRLVKELDYPELAELFAEFEEQKTPEAVFVRNMDKLDAVIQARYYDETQTYGGRLFEEFYNYAEEKITHPQVLSLLRELKKQA</sequence>
<evidence type="ECO:0000259" key="3">
    <source>
        <dbReference type="Pfam" id="PF13023"/>
    </source>
</evidence>